<dbReference type="Proteomes" id="UP000237144">
    <property type="component" value="Unassembled WGS sequence"/>
</dbReference>
<organism evidence="2 3">
    <name type="scientific">Rhodotorula taiwanensis</name>
    <dbReference type="NCBI Taxonomy" id="741276"/>
    <lineage>
        <taxon>Eukaryota</taxon>
        <taxon>Fungi</taxon>
        <taxon>Dikarya</taxon>
        <taxon>Basidiomycota</taxon>
        <taxon>Pucciniomycotina</taxon>
        <taxon>Microbotryomycetes</taxon>
        <taxon>Sporidiobolales</taxon>
        <taxon>Sporidiobolaceae</taxon>
        <taxon>Rhodotorula</taxon>
    </lineage>
</organism>
<dbReference type="NCBIfam" id="TIGR01662">
    <property type="entry name" value="HAD-SF-IIIA"/>
    <property type="match status" value="1"/>
</dbReference>
<dbReference type="Pfam" id="PF08645">
    <property type="entry name" value="PNK3P"/>
    <property type="match status" value="1"/>
</dbReference>
<dbReference type="NCBIfam" id="TIGR01664">
    <property type="entry name" value="DNA-3'-Pase"/>
    <property type="match status" value="1"/>
</dbReference>
<protein>
    <submittedName>
        <fullName evidence="2">Uncharacterized protein</fullName>
    </submittedName>
</protein>
<evidence type="ECO:0000313" key="3">
    <source>
        <dbReference type="Proteomes" id="UP000237144"/>
    </source>
</evidence>
<dbReference type="SUPFAM" id="SSF56784">
    <property type="entry name" value="HAD-like"/>
    <property type="match status" value="1"/>
</dbReference>
<dbReference type="InterPro" id="IPR036412">
    <property type="entry name" value="HAD-like_sf"/>
</dbReference>
<name>A0A2S5BJ24_9BASI</name>
<proteinExistence type="predicted"/>
<dbReference type="InterPro" id="IPR006551">
    <property type="entry name" value="Polynucleotide_phosphatase"/>
</dbReference>
<dbReference type="GO" id="GO:0003690">
    <property type="term" value="F:double-stranded DNA binding"/>
    <property type="evidence" value="ECO:0007669"/>
    <property type="project" value="TreeGrafter"/>
</dbReference>
<dbReference type="PANTHER" id="PTHR12083:SF9">
    <property type="entry name" value="BIFUNCTIONAL POLYNUCLEOTIDE PHOSPHATASE_KINASE"/>
    <property type="match status" value="1"/>
</dbReference>
<dbReference type="InterPro" id="IPR023214">
    <property type="entry name" value="HAD_sf"/>
</dbReference>
<comment type="caution">
    <text evidence="2">The sequence shown here is derived from an EMBL/GenBank/DDBJ whole genome shotgun (WGS) entry which is preliminary data.</text>
</comment>
<dbReference type="Gene3D" id="3.40.50.1000">
    <property type="entry name" value="HAD superfamily/HAD-like"/>
    <property type="match status" value="1"/>
</dbReference>
<reference evidence="2 3" key="1">
    <citation type="journal article" date="2018" name="Front. Microbiol.">
        <title>Prospects for Fungal Bioremediation of Acidic Radioactive Waste Sites: Characterization and Genome Sequence of Rhodotorula taiwanensis MD1149.</title>
        <authorList>
            <person name="Tkavc R."/>
            <person name="Matrosova V.Y."/>
            <person name="Grichenko O.E."/>
            <person name="Gostincar C."/>
            <person name="Volpe R.P."/>
            <person name="Klimenkova P."/>
            <person name="Gaidamakova E.K."/>
            <person name="Zhou C.E."/>
            <person name="Stewart B.J."/>
            <person name="Lyman M.G."/>
            <person name="Malfatti S.A."/>
            <person name="Rubinfeld B."/>
            <person name="Courtot M."/>
            <person name="Singh J."/>
            <person name="Dalgard C.L."/>
            <person name="Hamilton T."/>
            <person name="Frey K.G."/>
            <person name="Gunde-Cimerman N."/>
            <person name="Dugan L."/>
            <person name="Daly M.J."/>
        </authorList>
    </citation>
    <scope>NUCLEOTIDE SEQUENCE [LARGE SCALE GENOMIC DNA]</scope>
    <source>
        <strain evidence="2 3">MD1149</strain>
    </source>
</reference>
<dbReference type="GO" id="GO:0046404">
    <property type="term" value="F:ATP-dependent polydeoxyribonucleotide 5'-hydroxyl-kinase activity"/>
    <property type="evidence" value="ECO:0007669"/>
    <property type="project" value="TreeGrafter"/>
</dbReference>
<evidence type="ECO:0000256" key="1">
    <source>
        <dbReference type="SAM" id="MobiDB-lite"/>
    </source>
</evidence>
<dbReference type="GO" id="GO:0006281">
    <property type="term" value="P:DNA repair"/>
    <property type="evidence" value="ECO:0007669"/>
    <property type="project" value="TreeGrafter"/>
</dbReference>
<dbReference type="AlphaFoldDB" id="A0A2S5BJ24"/>
<dbReference type="OrthoDB" id="19045at2759"/>
<feature type="compositionally biased region" description="Basic and acidic residues" evidence="1">
    <location>
        <begin position="18"/>
        <end position="33"/>
    </location>
</feature>
<dbReference type="InterPro" id="IPR006549">
    <property type="entry name" value="HAD-SF_hydro_IIIA"/>
</dbReference>
<dbReference type="GO" id="GO:0046403">
    <property type="term" value="F:polynucleotide 3'-phosphatase activity"/>
    <property type="evidence" value="ECO:0007669"/>
    <property type="project" value="TreeGrafter"/>
</dbReference>
<dbReference type="InterPro" id="IPR013954">
    <property type="entry name" value="PNK3P"/>
</dbReference>
<gene>
    <name evidence="2" type="ORF">BMF94_0012</name>
</gene>
<feature type="region of interest" description="Disordered" evidence="1">
    <location>
        <begin position="1"/>
        <end position="43"/>
    </location>
</feature>
<dbReference type="PANTHER" id="PTHR12083">
    <property type="entry name" value="BIFUNCTIONAL POLYNUCLEOTIDE PHOSPHATASE/KINASE"/>
    <property type="match status" value="1"/>
</dbReference>
<dbReference type="Gene3D" id="3.40.50.300">
    <property type="entry name" value="P-loop containing nucleotide triphosphate hydrolases"/>
    <property type="match status" value="1"/>
</dbReference>
<evidence type="ECO:0000313" key="2">
    <source>
        <dbReference type="EMBL" id="POY76763.1"/>
    </source>
</evidence>
<dbReference type="InterPro" id="IPR027417">
    <property type="entry name" value="P-loop_NTPase"/>
</dbReference>
<dbReference type="SUPFAM" id="SSF52540">
    <property type="entry name" value="P-loop containing nucleoside triphosphate hydrolases"/>
    <property type="match status" value="1"/>
</dbReference>
<accession>A0A2S5BJ24</accession>
<sequence length="520" mass="56864">MTARAANSADEQPNQRRHREDPSSKTSREQHREGPRRRAQKPVLVGEWQLNLTSRMGTRGSKGCGHYVYGGARPGAKIAAFDLDGTVIRPKGGQSFPKDSFDWEFCSPSVVPKLRELHRQGYSLVLISNQASPNPKLATDFTRKLPFVSRKIGVPLNAFACWDFDEFRKPAPGMWDAVCELAARGGYDVDYEKSFYVGDAAGRSTDHADTDRKFAANAGLQFLTPEELFGGEEADPDWALWGWNPLAYNHTRELEALVTSSTSSSALANIASQVEAMSAGEVLILIGGPASGKSHLYERLLKPKGYTLLEYETPRSLAVPKHALDVLDGTFGAPPVSDADASSTWTLASSIDSPRVSRLAICPSLPSRRSRHNLISTIRSTFPGVAVRGLVFAPSGGFDEAVSGRGGVEVWKHNSVWRMAYAGEPASASVPAGVDEGAQGGTARHRLVPLEAFKRWERDWEEPTLDEGFDSLETHEFRLDQETTPAALYEAWHQWLVDVYPGKAIKTGRVAIPGPGFSGR</sequence>
<keyword evidence="3" id="KW-1185">Reference proteome</keyword>
<dbReference type="STRING" id="741276.A0A2S5BJ24"/>
<dbReference type="EMBL" id="PJQD01000001">
    <property type="protein sequence ID" value="POY76763.1"/>
    <property type="molecule type" value="Genomic_DNA"/>
</dbReference>